<keyword evidence="11" id="KW-0970">Cilium biogenesis/degradation</keyword>
<evidence type="ECO:0000256" key="2">
    <source>
        <dbReference type="ARBA" id="ARBA00004504"/>
    </source>
</evidence>
<dbReference type="SMART" id="SM00128">
    <property type="entry name" value="IPPc"/>
    <property type="match status" value="1"/>
</dbReference>
<dbReference type="InterPro" id="IPR008936">
    <property type="entry name" value="Rho_GTPase_activation_prot"/>
</dbReference>
<sequence>MEPPTAAWSLDAVEVKAGQREPCVLSLSQRQGQYELIIHSQEMNPSEQDNIPINSHFKCVQEPEEILLIDIATNTGCKVRIQGNGKSERLFEIPDKERCTAFLTEVQHIQEGNRTARHVGDSWPQEQFLTVMFLSPAQSKAPLPECREPASWHQVEKNLPAPPQSTVSGVLGFEDNFNAISLEKKRNLQNQQMGSRREPPPPPLPIPRQFHRERQVTNTMRKLFVPSTQSGQREGLIRHVLARRETEYVSIQNFRFFVGTWNVNGESPDSGLEPWLACDPEPPDIYCVGFQELDLSTEAFFYFDSGKEEEWLSAVKKALHPKAKYKKVQLIRLVGMMLLVFARKDQLSNIRDIMAESVGTGIVGKMGNKGGVAVRFVFHNTSFCIVNSHLAAHTEQIERRNQDYKDICSRLNFVSSNQSPPQLSIMKHDVVIWLGDLNYRLCCPDANEVKSLISKNTFSKLLIYDQLNIQRAQRKVFVDFTEGEIKFVPTYKFDSKTDSWDSSGKCRMPAWCDRILWRGSDITQLRYCSHMDLKTSDHKPVSAMFRIGVKIVDDQRYRKVFEDTVRMMDRMENDFLPSLELSQREFVFENVKFRQLQKEKFKITNNGQVTCHFSFIPKLNDSQYCKPWLRAEPCEGYLEPNETMEISLDVYVSKDSVTLLNSGVHRIEDILVLHLDRGKDYFLTISGSYLPSCFGTSLEDLCRMRRPIREVPVTKLVDLIDSSEDSEDASERPLQVPKEIWLLVDHLFKHACRQEDLFQTPGMQEELQQIIDCLDTSIPETIPGSNHSVAEALLIFLEALPEPVICYELYQRCLECSSDSRLCRQMITQLPRCHRNVFRYLMAFLRELLKYSEYNNVSANMIATLFTSLLLRPPPNLVLKQTPNERKRAITFLLSFLLGGEEE</sequence>
<dbReference type="FunFam" id="3.60.10.10:FF:000004">
    <property type="entry name" value="Type II inositol 1,4,5-trisphosphate 5-phosphatase"/>
    <property type="match status" value="1"/>
</dbReference>
<evidence type="ECO:0000256" key="9">
    <source>
        <dbReference type="ARBA" id="ARBA00013044"/>
    </source>
</evidence>
<evidence type="ECO:0000256" key="14">
    <source>
        <dbReference type="ARBA" id="ARBA00023069"/>
    </source>
</evidence>
<keyword evidence="31" id="KW-1185">Reference proteome</keyword>
<dbReference type="Pfam" id="PF22669">
    <property type="entry name" value="Exo_endo_phos2"/>
    <property type="match status" value="1"/>
</dbReference>
<dbReference type="Proteomes" id="UP000694393">
    <property type="component" value="Unplaced"/>
</dbReference>
<dbReference type="EC" id="3.1.3.86" evidence="7"/>
<evidence type="ECO:0000256" key="5">
    <source>
        <dbReference type="ARBA" id="ARBA00004601"/>
    </source>
</evidence>
<dbReference type="GO" id="GO:0030670">
    <property type="term" value="C:phagocytic vesicle membrane"/>
    <property type="evidence" value="ECO:0007669"/>
    <property type="project" value="UniProtKB-SubCell"/>
</dbReference>
<dbReference type="FunFam" id="2.60.40.10:FF:000132">
    <property type="entry name" value="Inositol polyphosphate 5-phosphatase OCRL-1 isoform b"/>
    <property type="match status" value="1"/>
</dbReference>
<dbReference type="GO" id="GO:0005794">
    <property type="term" value="C:Golgi apparatus"/>
    <property type="evidence" value="ECO:0007669"/>
    <property type="project" value="UniProtKB-SubCell"/>
</dbReference>
<feature type="domain" description="Rho-GAP" evidence="29">
    <location>
        <begin position="717"/>
        <end position="903"/>
    </location>
</feature>
<dbReference type="GO" id="GO:0005905">
    <property type="term" value="C:clathrin-coated pit"/>
    <property type="evidence" value="ECO:0007669"/>
    <property type="project" value="UniProtKB-SubCell"/>
</dbReference>
<dbReference type="InterPro" id="IPR036691">
    <property type="entry name" value="Endo/exonu/phosph_ase_sf"/>
</dbReference>
<keyword evidence="16" id="KW-0472">Membrane</keyword>
<dbReference type="Gene3D" id="2.60.40.10">
    <property type="entry name" value="Immunoglobulins"/>
    <property type="match status" value="1"/>
</dbReference>
<evidence type="ECO:0000313" key="30">
    <source>
        <dbReference type="Ensembl" id="ENSPCEP00000006052.1"/>
    </source>
</evidence>
<dbReference type="FunFam" id="1.10.555.10:FF:000012">
    <property type="entry name" value="Putative inositol polyphosphate 5-phosphatase OCRL-1"/>
    <property type="match status" value="1"/>
</dbReference>
<dbReference type="PROSITE" id="PS50238">
    <property type="entry name" value="RHOGAP"/>
    <property type="match status" value="1"/>
</dbReference>
<dbReference type="Pfam" id="PF00620">
    <property type="entry name" value="RhoGAP"/>
    <property type="match status" value="1"/>
</dbReference>
<dbReference type="Gene3D" id="3.60.10.10">
    <property type="entry name" value="Endonuclease/exonuclease/phosphatase"/>
    <property type="match status" value="1"/>
</dbReference>
<dbReference type="GO" id="GO:0004445">
    <property type="term" value="F:inositol-polyphosphate 5-phosphatase activity"/>
    <property type="evidence" value="ECO:0007669"/>
    <property type="project" value="UniProtKB-EC"/>
</dbReference>
<evidence type="ECO:0000256" key="26">
    <source>
        <dbReference type="ARBA" id="ARBA00075827"/>
    </source>
</evidence>
<evidence type="ECO:0000256" key="4">
    <source>
        <dbReference type="ARBA" id="ARBA00004600"/>
    </source>
</evidence>
<organism evidence="30 31">
    <name type="scientific">Pelusios castaneus</name>
    <name type="common">West African mud turtle</name>
    <dbReference type="NCBI Taxonomy" id="367368"/>
    <lineage>
        <taxon>Eukaryota</taxon>
        <taxon>Metazoa</taxon>
        <taxon>Chordata</taxon>
        <taxon>Craniata</taxon>
        <taxon>Vertebrata</taxon>
        <taxon>Euteleostomi</taxon>
        <taxon>Archelosauria</taxon>
        <taxon>Testudinata</taxon>
        <taxon>Testudines</taxon>
        <taxon>Pleurodira</taxon>
        <taxon>Pelomedusidae</taxon>
        <taxon>Pelusios</taxon>
    </lineage>
</organism>
<evidence type="ECO:0000256" key="11">
    <source>
        <dbReference type="ARBA" id="ARBA00022794"/>
    </source>
</evidence>
<comment type="catalytic activity">
    <reaction evidence="22">
        <text>1D-myo-inositol 1,4,5-trisphosphate + H2O = 1D-myo-inositol 1,4-bisphosphate + phosphate</text>
        <dbReference type="Rhea" id="RHEA:19797"/>
        <dbReference type="ChEBI" id="CHEBI:15377"/>
        <dbReference type="ChEBI" id="CHEBI:43474"/>
        <dbReference type="ChEBI" id="CHEBI:58282"/>
        <dbReference type="ChEBI" id="CHEBI:203600"/>
        <dbReference type="EC" id="3.1.3.56"/>
    </reaction>
    <physiologicalReaction direction="left-to-right" evidence="22">
        <dbReference type="Rhea" id="RHEA:19798"/>
    </physiologicalReaction>
</comment>
<evidence type="ECO:0000256" key="20">
    <source>
        <dbReference type="ARBA" id="ARBA00023377"/>
    </source>
</evidence>
<evidence type="ECO:0000256" key="10">
    <source>
        <dbReference type="ARBA" id="ARBA00022753"/>
    </source>
</evidence>
<comment type="catalytic activity">
    <reaction evidence="20">
        <text>a 1,2-diacyl-sn-glycero-3-phospho-(1D-myo-inositol-3,4,5-trisphosphate) + H2O = a 1,2-diacyl-sn-glycero-3-phospho-(1D-myo-inositol-3,4-bisphosphate) + phosphate</text>
        <dbReference type="Rhea" id="RHEA:25528"/>
        <dbReference type="ChEBI" id="CHEBI:15377"/>
        <dbReference type="ChEBI" id="CHEBI:43474"/>
        <dbReference type="ChEBI" id="CHEBI:57658"/>
        <dbReference type="ChEBI" id="CHEBI:57836"/>
        <dbReference type="EC" id="3.1.3.86"/>
    </reaction>
    <physiologicalReaction direction="left-to-right" evidence="20">
        <dbReference type="Rhea" id="RHEA:25529"/>
    </physiologicalReaction>
</comment>
<evidence type="ECO:0000256" key="27">
    <source>
        <dbReference type="ARBA" id="ARBA00083718"/>
    </source>
</evidence>
<evidence type="ECO:0000256" key="21">
    <source>
        <dbReference type="ARBA" id="ARBA00050516"/>
    </source>
</evidence>
<dbReference type="GO" id="GO:0031901">
    <property type="term" value="C:early endosome membrane"/>
    <property type="evidence" value="ECO:0007669"/>
    <property type="project" value="UniProtKB-SubCell"/>
</dbReference>
<reference evidence="30" key="2">
    <citation type="submission" date="2025-09" db="UniProtKB">
        <authorList>
            <consortium name="Ensembl"/>
        </authorList>
    </citation>
    <scope>IDENTIFICATION</scope>
</reference>
<accession>A0A8C8RI60</accession>
<dbReference type="GO" id="GO:0007165">
    <property type="term" value="P:signal transduction"/>
    <property type="evidence" value="ECO:0007669"/>
    <property type="project" value="InterPro"/>
</dbReference>
<comment type="catalytic activity">
    <reaction evidence="23">
        <text>1D-myo-inositol 1,3,4,5-tetrakisphosphate + H2O = 1D-myo-inositol 1,3,4-trisphosphate + phosphate</text>
        <dbReference type="Rhea" id="RHEA:11392"/>
        <dbReference type="ChEBI" id="CHEBI:15377"/>
        <dbReference type="ChEBI" id="CHEBI:43474"/>
        <dbReference type="ChEBI" id="CHEBI:57895"/>
        <dbReference type="ChEBI" id="CHEBI:58414"/>
        <dbReference type="EC" id="3.1.3.56"/>
    </reaction>
    <physiologicalReaction direction="left-to-right" evidence="23">
        <dbReference type="Rhea" id="RHEA:11393"/>
    </physiologicalReaction>
</comment>
<dbReference type="InterPro" id="IPR048869">
    <property type="entry name" value="OCRL-1_2_ASH"/>
</dbReference>
<evidence type="ECO:0000256" key="3">
    <source>
        <dbReference type="ARBA" id="ARBA00004580"/>
    </source>
</evidence>
<evidence type="ECO:0000256" key="6">
    <source>
        <dbReference type="ARBA" id="ARBA00005910"/>
    </source>
</evidence>
<dbReference type="InterPro" id="IPR037793">
    <property type="entry name" value="OCRL1/INPP5B_INPP5c"/>
</dbReference>
<keyword evidence="19" id="KW-0968">Cytoplasmic vesicle</keyword>
<evidence type="ECO:0000256" key="17">
    <source>
        <dbReference type="ARBA" id="ARBA00023176"/>
    </source>
</evidence>
<dbReference type="SMART" id="SM00324">
    <property type="entry name" value="RhoGAP"/>
    <property type="match status" value="1"/>
</dbReference>
<evidence type="ECO:0000313" key="31">
    <source>
        <dbReference type="Proteomes" id="UP000694393"/>
    </source>
</evidence>
<keyword evidence="12" id="KW-0378">Hydrolase</keyword>
<dbReference type="PANTHER" id="PTHR11200:SF176">
    <property type="entry name" value="INOSITOL POLYPHOSPHATE 5-PHOSPHATASE OCRL"/>
    <property type="match status" value="1"/>
</dbReference>
<keyword evidence="17" id="KW-0168">Coated pit</keyword>
<evidence type="ECO:0000256" key="13">
    <source>
        <dbReference type="ARBA" id="ARBA00023034"/>
    </source>
</evidence>
<dbReference type="FunFam" id="2.30.29.110:FF:000001">
    <property type="entry name" value="inositol polyphosphate 5-phosphatase OCRL-1"/>
    <property type="match status" value="1"/>
</dbReference>
<evidence type="ECO:0000256" key="8">
    <source>
        <dbReference type="ARBA" id="ARBA00012997"/>
    </source>
</evidence>
<evidence type="ECO:0000256" key="15">
    <source>
        <dbReference type="ARBA" id="ARBA00023098"/>
    </source>
</evidence>
<evidence type="ECO:0000256" key="19">
    <source>
        <dbReference type="ARBA" id="ARBA00023329"/>
    </source>
</evidence>
<keyword evidence="14" id="KW-0969">Cilium</keyword>
<evidence type="ECO:0000256" key="7">
    <source>
        <dbReference type="ARBA" id="ARBA00012981"/>
    </source>
</evidence>
<dbReference type="SUPFAM" id="SSF48350">
    <property type="entry name" value="GTPase activation domain, GAP"/>
    <property type="match status" value="1"/>
</dbReference>
<comment type="catalytic activity">
    <reaction evidence="21">
        <text>a 1,2-diacyl-sn-glycero-3-phospho-(1D-myo-inositol-4,5-bisphosphate) + H2O = a 1,2-diacyl-sn-glycero-3-phospho-(1D-myo-inositol 4-phosphate) + phosphate</text>
        <dbReference type="Rhea" id="RHEA:22764"/>
        <dbReference type="ChEBI" id="CHEBI:15377"/>
        <dbReference type="ChEBI" id="CHEBI:43474"/>
        <dbReference type="ChEBI" id="CHEBI:58178"/>
        <dbReference type="ChEBI" id="CHEBI:58456"/>
        <dbReference type="EC" id="3.1.3.36"/>
    </reaction>
    <physiologicalReaction direction="left-to-right" evidence="21">
        <dbReference type="Rhea" id="RHEA:22765"/>
    </physiologicalReaction>
</comment>
<reference evidence="30" key="1">
    <citation type="submission" date="2025-08" db="UniProtKB">
        <authorList>
            <consortium name="Ensembl"/>
        </authorList>
    </citation>
    <scope>IDENTIFICATION</scope>
</reference>
<dbReference type="InterPro" id="IPR046985">
    <property type="entry name" value="IP5"/>
</dbReference>
<dbReference type="GO" id="GO:0004439">
    <property type="term" value="F:phosphatidylinositol-4,5-bisphosphate 5-phosphatase activity"/>
    <property type="evidence" value="ECO:0007669"/>
    <property type="project" value="UniProtKB-EC"/>
</dbReference>
<dbReference type="Gene3D" id="2.30.29.110">
    <property type="match status" value="1"/>
</dbReference>
<protein>
    <recommendedName>
        <fullName evidence="25">Inositol polyphosphate 5-phosphatase OCRL</fullName>
        <ecNumber evidence="9">3.1.3.36</ecNumber>
        <ecNumber evidence="8">3.1.3.56</ecNumber>
        <ecNumber evidence="7">3.1.3.86</ecNumber>
    </recommendedName>
    <alternativeName>
        <fullName evidence="26">Inositol polyphosphate 5-phosphatase OCRL-1</fullName>
    </alternativeName>
    <alternativeName>
        <fullName evidence="27">Phosphatidylinositol 3,4,5-triphosphate 5-phosphatase</fullName>
    </alternativeName>
</protein>
<dbReference type="GO" id="GO:0046856">
    <property type="term" value="P:phosphatidylinositol dephosphorylation"/>
    <property type="evidence" value="ECO:0007669"/>
    <property type="project" value="InterPro"/>
</dbReference>
<dbReference type="AlphaFoldDB" id="A0A8C8RI60"/>
<keyword evidence="15" id="KW-0443">Lipid metabolism</keyword>
<dbReference type="InterPro" id="IPR013783">
    <property type="entry name" value="Ig-like_fold"/>
</dbReference>
<dbReference type="InterPro" id="IPR031995">
    <property type="entry name" value="OCRL_clath-bd"/>
</dbReference>
<dbReference type="Ensembl" id="ENSPCET00000006276.1">
    <property type="protein sequence ID" value="ENSPCEP00000006052.1"/>
    <property type="gene ID" value="ENSPCEG00000004877.1"/>
</dbReference>
<dbReference type="Pfam" id="PF16726">
    <property type="entry name" value="OCRL_clath_bd"/>
    <property type="match status" value="1"/>
</dbReference>
<evidence type="ECO:0000256" key="1">
    <source>
        <dbReference type="ARBA" id="ARBA00004146"/>
    </source>
</evidence>
<keyword evidence="13" id="KW-0333">Golgi apparatus</keyword>
<evidence type="ECO:0000256" key="24">
    <source>
        <dbReference type="ARBA" id="ARBA00053522"/>
    </source>
</evidence>
<evidence type="ECO:0000256" key="12">
    <source>
        <dbReference type="ARBA" id="ARBA00022801"/>
    </source>
</evidence>
<comment type="function">
    <text evidence="24">Catalyzes the hydrolysis of the 5-position phosphate of phosphatidylinositol 4,5-bisphosphate (PtdIns(4,5)P2) and phosphatidylinositol-3,4,5-bisphosphate (PtdIns(3,4,5)P3), with the greatest catalytic activity towards PtdIns(4,5)P2. Able also to hydrolyze the 5-phosphate of inositol 1,4,5-trisphosphate and of inositol 1,3,4,5-tetrakisphosphate. Regulates traffic in the endosomal pathway by regulating the specific pool of phosphatidylinositol 4,5-bisphosphate that is associated with endosomes. Involved in primary cilia assembly. Acts as a regulator of phagocytosis, hydrolyzing PtdIns(4,5)P2 to promote phagosome closure, through attenuation of PI3K signaling.</text>
</comment>
<evidence type="ECO:0000256" key="23">
    <source>
        <dbReference type="ARBA" id="ARBA00052071"/>
    </source>
</evidence>
<dbReference type="GO" id="GO:0001750">
    <property type="term" value="C:photoreceptor outer segment"/>
    <property type="evidence" value="ECO:0007669"/>
    <property type="project" value="UniProtKB-SubCell"/>
</dbReference>
<keyword evidence="18" id="KW-0966">Cell projection</keyword>
<dbReference type="EC" id="3.1.3.56" evidence="8"/>
<dbReference type="GO" id="GO:0030030">
    <property type="term" value="P:cell projection organization"/>
    <property type="evidence" value="ECO:0007669"/>
    <property type="project" value="UniProtKB-KW"/>
</dbReference>
<dbReference type="InterPro" id="IPR000300">
    <property type="entry name" value="IPPc"/>
</dbReference>
<dbReference type="InterPro" id="IPR000198">
    <property type="entry name" value="RhoGAP_dom"/>
</dbReference>
<dbReference type="CDD" id="cd04380">
    <property type="entry name" value="RhoGAP_OCRL1"/>
    <property type="match status" value="1"/>
</dbReference>
<evidence type="ECO:0000256" key="16">
    <source>
        <dbReference type="ARBA" id="ARBA00023136"/>
    </source>
</evidence>
<dbReference type="PANTHER" id="PTHR11200">
    <property type="entry name" value="INOSITOL 5-PHOSPHATASE"/>
    <property type="match status" value="1"/>
</dbReference>
<evidence type="ECO:0000259" key="29">
    <source>
        <dbReference type="PROSITE" id="PS50238"/>
    </source>
</evidence>
<name>A0A8C8RI60_9SAUR</name>
<dbReference type="Pfam" id="PF21310">
    <property type="entry name" value="OCRL-like_ASH"/>
    <property type="match status" value="1"/>
</dbReference>
<dbReference type="GO" id="GO:0034485">
    <property type="term" value="F:phosphatidylinositol-3,4,5-trisphosphate 5-phosphatase activity"/>
    <property type="evidence" value="ECO:0007669"/>
    <property type="project" value="UniProtKB-EC"/>
</dbReference>
<comment type="similarity">
    <text evidence="6">Belongs to the inositol 1,4,5-trisphosphate 5-phosphatase type II family.</text>
</comment>
<dbReference type="InterPro" id="IPR047078">
    <property type="entry name" value="RhoGAP_OCRL1"/>
</dbReference>
<feature type="region of interest" description="Disordered" evidence="28">
    <location>
        <begin position="187"/>
        <end position="208"/>
    </location>
</feature>
<evidence type="ECO:0000256" key="25">
    <source>
        <dbReference type="ARBA" id="ARBA00072712"/>
    </source>
</evidence>
<evidence type="ECO:0000256" key="28">
    <source>
        <dbReference type="SAM" id="MobiDB-lite"/>
    </source>
</evidence>
<dbReference type="SUPFAM" id="SSF56219">
    <property type="entry name" value="DNase I-like"/>
    <property type="match status" value="1"/>
</dbReference>
<evidence type="ECO:0000256" key="18">
    <source>
        <dbReference type="ARBA" id="ARBA00023273"/>
    </source>
</evidence>
<dbReference type="Gene3D" id="1.10.555.10">
    <property type="entry name" value="Rho GTPase activation protein"/>
    <property type="match status" value="1"/>
</dbReference>
<dbReference type="CDD" id="cd09093">
    <property type="entry name" value="INPP5c_INPP5B"/>
    <property type="match status" value="1"/>
</dbReference>
<keyword evidence="10" id="KW-0967">Endosome</keyword>
<dbReference type="EC" id="3.1.3.36" evidence="9"/>
<comment type="subcellular location">
    <subcellularLocation>
        <location evidence="2">Cell projection</location>
        <location evidence="2">Cilium</location>
        <location evidence="2">Photoreceptor outer segment</location>
    </subcellularLocation>
    <subcellularLocation>
        <location evidence="3">Cytoplasmic vesicle</location>
        <location evidence="3">Phagosome membrane</location>
    </subcellularLocation>
    <subcellularLocation>
        <location evidence="1">Early endosome membrane</location>
    </subcellularLocation>
    <subcellularLocation>
        <location evidence="5">Golgi apparatus</location>
        <location evidence="5">trans-Golgi network</location>
    </subcellularLocation>
    <subcellularLocation>
        <location evidence="4">Membrane</location>
        <location evidence="4">Clathrin-coated pit</location>
    </subcellularLocation>
</comment>
<proteinExistence type="inferred from homology"/>
<evidence type="ECO:0000256" key="22">
    <source>
        <dbReference type="ARBA" id="ARBA00051894"/>
    </source>
</evidence>